<keyword evidence="9" id="KW-1185">Reference proteome</keyword>
<organism evidence="8 9">
    <name type="scientific">Marininema halotolerans</name>
    <dbReference type="NCBI Taxonomy" id="1155944"/>
    <lineage>
        <taxon>Bacteria</taxon>
        <taxon>Bacillati</taxon>
        <taxon>Bacillota</taxon>
        <taxon>Bacilli</taxon>
        <taxon>Bacillales</taxon>
        <taxon>Thermoactinomycetaceae</taxon>
        <taxon>Marininema</taxon>
    </lineage>
</organism>
<evidence type="ECO:0000313" key="9">
    <source>
        <dbReference type="Proteomes" id="UP000198660"/>
    </source>
</evidence>
<dbReference type="GO" id="GO:0006412">
    <property type="term" value="P:translation"/>
    <property type="evidence" value="ECO:0007669"/>
    <property type="project" value="UniProtKB-UniRule"/>
</dbReference>
<evidence type="ECO:0000256" key="1">
    <source>
        <dbReference type="ARBA" id="ARBA00006700"/>
    </source>
</evidence>
<dbReference type="InterPro" id="IPR012678">
    <property type="entry name" value="Ribosomal_uL23/eL15/eS24_sf"/>
</dbReference>
<evidence type="ECO:0000256" key="4">
    <source>
        <dbReference type="ARBA" id="ARBA00022980"/>
    </source>
</evidence>
<dbReference type="Gene3D" id="3.30.70.330">
    <property type="match status" value="1"/>
</dbReference>
<evidence type="ECO:0000256" key="2">
    <source>
        <dbReference type="ARBA" id="ARBA00022730"/>
    </source>
</evidence>
<accession>A0A1I6T630</accession>
<protein>
    <recommendedName>
        <fullName evidence="6">Large ribosomal subunit protein uL23</fullName>
    </recommendedName>
</protein>
<dbReference type="HAMAP" id="MF_01369_B">
    <property type="entry name" value="Ribosomal_uL23_B"/>
    <property type="match status" value="1"/>
</dbReference>
<dbReference type="GO" id="GO:0003735">
    <property type="term" value="F:structural constituent of ribosome"/>
    <property type="evidence" value="ECO:0007669"/>
    <property type="project" value="InterPro"/>
</dbReference>
<dbReference type="PROSITE" id="PS00050">
    <property type="entry name" value="RIBOSOMAL_L23"/>
    <property type="match status" value="1"/>
</dbReference>
<gene>
    <name evidence="6" type="primary">rplW</name>
    <name evidence="8" type="ORF">SAMN05444972_10944</name>
</gene>
<comment type="subunit">
    <text evidence="6">Part of the 50S ribosomal subunit. Contacts protein L29, and trigger factor when it is bound to the ribosome.</text>
</comment>
<sequence length="96" mass="11038">MSRDPRDIIRRPIVTEKTTDLMEQNKYAFEVDLKANKSEIKRAIESIFGVKVDQVSTMRVKGKPKRFGRHTGRSSDRKKAIVKLTEDSKGIEIFEG</sequence>
<evidence type="ECO:0000256" key="3">
    <source>
        <dbReference type="ARBA" id="ARBA00022884"/>
    </source>
</evidence>
<name>A0A1I6T630_9BACL</name>
<proteinExistence type="inferred from homology"/>
<keyword evidence="4 6" id="KW-0689">Ribosomal protein</keyword>
<dbReference type="EMBL" id="FPAA01000009">
    <property type="protein sequence ID" value="SFS84666.1"/>
    <property type="molecule type" value="Genomic_DNA"/>
</dbReference>
<evidence type="ECO:0000256" key="6">
    <source>
        <dbReference type="HAMAP-Rule" id="MF_01369"/>
    </source>
</evidence>
<comment type="function">
    <text evidence="6">One of the early assembly proteins it binds 23S rRNA. One of the proteins that surrounds the polypeptide exit tunnel on the outside of the ribosome. Forms the main docking site for trigger factor binding to the ribosome.</text>
</comment>
<evidence type="ECO:0000256" key="7">
    <source>
        <dbReference type="RuleBase" id="RU003934"/>
    </source>
</evidence>
<dbReference type="SUPFAM" id="SSF54189">
    <property type="entry name" value="Ribosomal proteins S24e, L23 and L15e"/>
    <property type="match status" value="1"/>
</dbReference>
<dbReference type="OrthoDB" id="9793353at2"/>
<evidence type="ECO:0000256" key="5">
    <source>
        <dbReference type="ARBA" id="ARBA00023274"/>
    </source>
</evidence>
<keyword evidence="3 6" id="KW-0694">RNA-binding</keyword>
<dbReference type="Proteomes" id="UP000198660">
    <property type="component" value="Unassembled WGS sequence"/>
</dbReference>
<dbReference type="GO" id="GO:0019843">
    <property type="term" value="F:rRNA binding"/>
    <property type="evidence" value="ECO:0007669"/>
    <property type="project" value="UniProtKB-UniRule"/>
</dbReference>
<evidence type="ECO:0000313" key="8">
    <source>
        <dbReference type="EMBL" id="SFS84666.1"/>
    </source>
</evidence>
<dbReference type="AlphaFoldDB" id="A0A1I6T630"/>
<dbReference type="NCBIfam" id="NF004366">
    <property type="entry name" value="PRK05738.3-2"/>
    <property type="match status" value="1"/>
</dbReference>
<dbReference type="RefSeq" id="WP_091837802.1">
    <property type="nucleotide sequence ID" value="NZ_FPAA01000009.1"/>
</dbReference>
<dbReference type="GO" id="GO:0005840">
    <property type="term" value="C:ribosome"/>
    <property type="evidence" value="ECO:0007669"/>
    <property type="project" value="UniProtKB-KW"/>
</dbReference>
<dbReference type="Pfam" id="PF00276">
    <property type="entry name" value="Ribosomal_L23"/>
    <property type="match status" value="1"/>
</dbReference>
<dbReference type="PANTHER" id="PTHR11620">
    <property type="entry name" value="60S RIBOSOMAL PROTEIN L23A"/>
    <property type="match status" value="1"/>
</dbReference>
<keyword evidence="2 6" id="KW-0699">rRNA-binding</keyword>
<dbReference type="InterPro" id="IPR013025">
    <property type="entry name" value="Ribosomal_uL23-like"/>
</dbReference>
<dbReference type="InterPro" id="IPR001014">
    <property type="entry name" value="Ribosomal_uL23_CS"/>
</dbReference>
<dbReference type="NCBIfam" id="NF004363">
    <property type="entry name" value="PRK05738.2-4"/>
    <property type="match status" value="1"/>
</dbReference>
<dbReference type="GO" id="GO:1990904">
    <property type="term" value="C:ribonucleoprotein complex"/>
    <property type="evidence" value="ECO:0007669"/>
    <property type="project" value="UniProtKB-KW"/>
</dbReference>
<dbReference type="InterPro" id="IPR012677">
    <property type="entry name" value="Nucleotide-bd_a/b_plait_sf"/>
</dbReference>
<comment type="similarity">
    <text evidence="1 6 7">Belongs to the universal ribosomal protein uL23 family.</text>
</comment>
<keyword evidence="5 6" id="KW-0687">Ribonucleoprotein</keyword>
<dbReference type="FunFam" id="3.30.70.330:FF:000001">
    <property type="entry name" value="50S ribosomal protein L23"/>
    <property type="match status" value="1"/>
</dbReference>
<reference evidence="9" key="1">
    <citation type="submission" date="2016-10" db="EMBL/GenBank/DDBJ databases">
        <authorList>
            <person name="Varghese N."/>
            <person name="Submissions S."/>
        </authorList>
    </citation>
    <scope>NUCLEOTIDE SEQUENCE [LARGE SCALE GENOMIC DNA]</scope>
    <source>
        <strain evidence="9">DSM 45789</strain>
    </source>
</reference>